<keyword evidence="7 10" id="KW-0067">ATP-binding</keyword>
<comment type="function">
    <text evidence="10">Allows the formation of correctly charged Gln-tRNA(Gln) through the transamidation of misacylated Glu-tRNA(Gln) in organisms which lack glutaminyl-tRNA synthetase. The reaction takes place in the presence of glutamine and ATP through an activated gamma-phospho-Glu-tRNA(Gln).</text>
</comment>
<evidence type="ECO:0000313" key="12">
    <source>
        <dbReference type="EMBL" id="AJA09298.1"/>
    </source>
</evidence>
<dbReference type="PANTHER" id="PTHR11895:SF151">
    <property type="entry name" value="GLUTAMYL-TRNA(GLN) AMIDOTRANSFERASE SUBUNIT A"/>
    <property type="match status" value="1"/>
</dbReference>
<dbReference type="HAMAP" id="MF_00120">
    <property type="entry name" value="GatA"/>
    <property type="match status" value="1"/>
</dbReference>
<dbReference type="SUPFAM" id="SSF75304">
    <property type="entry name" value="Amidase signature (AS) enzymes"/>
    <property type="match status" value="1"/>
</dbReference>
<comment type="subunit">
    <text evidence="2 10">Heterotrimer of A, B and C subunits.</text>
</comment>
<protein>
    <recommendedName>
        <fullName evidence="4 10">Glutamyl-tRNA(Gln) amidotransferase subunit A</fullName>
        <shortName evidence="10">Glu-ADT subunit A</shortName>
        <ecNumber evidence="3 10">6.3.5.7</ecNumber>
    </recommendedName>
</protein>
<dbReference type="Pfam" id="PF01425">
    <property type="entry name" value="Amidase"/>
    <property type="match status" value="1"/>
</dbReference>
<evidence type="ECO:0000256" key="6">
    <source>
        <dbReference type="ARBA" id="ARBA00022741"/>
    </source>
</evidence>
<dbReference type="GO" id="GO:0030956">
    <property type="term" value="C:glutamyl-tRNA(Gln) amidotransferase complex"/>
    <property type="evidence" value="ECO:0007669"/>
    <property type="project" value="InterPro"/>
</dbReference>
<evidence type="ECO:0000256" key="3">
    <source>
        <dbReference type="ARBA" id="ARBA00012739"/>
    </source>
</evidence>
<gene>
    <name evidence="10 12" type="primary">gatA</name>
    <name evidence="12" type="ORF">SKP52_12015</name>
</gene>
<dbReference type="Gene3D" id="3.90.1300.10">
    <property type="entry name" value="Amidase signature (AS) domain"/>
    <property type="match status" value="1"/>
</dbReference>
<reference evidence="12 13" key="1">
    <citation type="journal article" date="2015" name="Int. J. Syst. Evol. Microbiol.">
        <title>Description of Sphingopyxis fribergensis sp. nov. - a soil bacterium with the ability to degrade styrene and phenylacetic acid.</title>
        <authorList>
            <person name="Oelschlagel M."/>
            <person name="Ruckert C."/>
            <person name="Kalinowski J."/>
            <person name="Schmidt G."/>
            <person name="Schlomann M."/>
            <person name="Tischler D."/>
        </authorList>
    </citation>
    <scope>NUCLEOTIDE SEQUENCE [LARGE SCALE GENOMIC DNA]</scope>
    <source>
        <strain evidence="12 13">Kp5.2</strain>
    </source>
</reference>
<dbReference type="GO" id="GO:0005524">
    <property type="term" value="F:ATP binding"/>
    <property type="evidence" value="ECO:0007669"/>
    <property type="project" value="UniProtKB-KW"/>
</dbReference>
<dbReference type="Proteomes" id="UP000030907">
    <property type="component" value="Chromosome"/>
</dbReference>
<dbReference type="EC" id="6.3.5.7" evidence="3 10"/>
<evidence type="ECO:0000256" key="10">
    <source>
        <dbReference type="HAMAP-Rule" id="MF_00120"/>
    </source>
</evidence>
<keyword evidence="5 10" id="KW-0436">Ligase</keyword>
<proteinExistence type="inferred from homology"/>
<dbReference type="InterPro" id="IPR036928">
    <property type="entry name" value="AS_sf"/>
</dbReference>
<dbReference type="GO" id="GO:0006412">
    <property type="term" value="P:translation"/>
    <property type="evidence" value="ECO:0007669"/>
    <property type="project" value="UniProtKB-UniRule"/>
</dbReference>
<accession>A0A0A7PJA2</accession>
<dbReference type="InterPro" id="IPR020556">
    <property type="entry name" value="Amidase_CS"/>
</dbReference>
<evidence type="ECO:0000256" key="1">
    <source>
        <dbReference type="ARBA" id="ARBA00008069"/>
    </source>
</evidence>
<feature type="active site" description="Charge relay system" evidence="10">
    <location>
        <position position="78"/>
    </location>
</feature>
<evidence type="ECO:0000256" key="5">
    <source>
        <dbReference type="ARBA" id="ARBA00022598"/>
    </source>
</evidence>
<dbReference type="GO" id="GO:0016740">
    <property type="term" value="F:transferase activity"/>
    <property type="evidence" value="ECO:0007669"/>
    <property type="project" value="UniProtKB-KW"/>
</dbReference>
<keyword evidence="6 10" id="KW-0547">Nucleotide-binding</keyword>
<dbReference type="KEGG" id="sphk:SKP52_12015"/>
<dbReference type="PROSITE" id="PS00571">
    <property type="entry name" value="AMIDASES"/>
    <property type="match status" value="1"/>
</dbReference>
<comment type="catalytic activity">
    <reaction evidence="9 10">
        <text>L-glutamyl-tRNA(Gln) + L-glutamine + ATP + H2O = L-glutaminyl-tRNA(Gln) + L-glutamate + ADP + phosphate + H(+)</text>
        <dbReference type="Rhea" id="RHEA:17521"/>
        <dbReference type="Rhea" id="RHEA-COMP:9681"/>
        <dbReference type="Rhea" id="RHEA-COMP:9684"/>
        <dbReference type="ChEBI" id="CHEBI:15377"/>
        <dbReference type="ChEBI" id="CHEBI:15378"/>
        <dbReference type="ChEBI" id="CHEBI:29985"/>
        <dbReference type="ChEBI" id="CHEBI:30616"/>
        <dbReference type="ChEBI" id="CHEBI:43474"/>
        <dbReference type="ChEBI" id="CHEBI:58359"/>
        <dbReference type="ChEBI" id="CHEBI:78520"/>
        <dbReference type="ChEBI" id="CHEBI:78521"/>
        <dbReference type="ChEBI" id="CHEBI:456216"/>
        <dbReference type="EC" id="6.3.5.7"/>
    </reaction>
</comment>
<dbReference type="STRING" id="1515612.SKP52_12015"/>
<name>A0A0A7PJA2_9SPHN</name>
<evidence type="ECO:0000313" key="13">
    <source>
        <dbReference type="Proteomes" id="UP000030907"/>
    </source>
</evidence>
<feature type="active site" description="Acyl-ester intermediate" evidence="10">
    <location>
        <position position="183"/>
    </location>
</feature>
<dbReference type="InterPro" id="IPR004412">
    <property type="entry name" value="GatA"/>
</dbReference>
<keyword evidence="8 10" id="KW-0648">Protein biosynthesis</keyword>
<dbReference type="EMBL" id="CP009122">
    <property type="protein sequence ID" value="AJA09298.1"/>
    <property type="molecule type" value="Genomic_DNA"/>
</dbReference>
<evidence type="ECO:0000256" key="8">
    <source>
        <dbReference type="ARBA" id="ARBA00022917"/>
    </source>
</evidence>
<feature type="active site" description="Charge relay system" evidence="10">
    <location>
        <position position="159"/>
    </location>
</feature>
<keyword evidence="12" id="KW-0808">Transferase</keyword>
<sequence>MTELTNLTVAQIRDGHRAGDFSAVEVAEAFNANVAGAKALNAFIVETPEQALSAAEAADADRAAGTLKPLSGVPIGMKDLFCTNGVQTTAASHMLEGFVPRYESTVSQKLWDAGAGMLGKLNLDQFAMGSSNETSYFGNVISPWKRKDGGNAALAPGGSSGGSSSAIAARLCPAATGTDTGGSIRQPAAFTGISGIKPTYGRCSRWGIVAFASSLDQAGPMARDVRDCAIMLENMAGFDPKDATSLNLPVPDWEAALSSDLKGKRVGIPKEYRLEGIDPDIDAMWDAGIAMLKDAGAEVVDISLPHTKYALPTYYIIAPAEASSNLARYDGVRYGLRDLPQGAGLQDMYAATRADGFGPEVKRRIMIGTYVLSAGFYDAYYTQAQKVRTLISRDFTAAFETCDVILAPTAPSAAFGLGEKMADPLAMYLNDVFAVPASLAGLPAMSVPAALNREGLPLGLQIIGKAFDEQGVLNAGLAIEERAGFTARAEKWW</sequence>
<evidence type="ECO:0000256" key="4">
    <source>
        <dbReference type="ARBA" id="ARBA00014428"/>
    </source>
</evidence>
<dbReference type="NCBIfam" id="TIGR00132">
    <property type="entry name" value="gatA"/>
    <property type="match status" value="1"/>
</dbReference>
<dbReference type="AlphaFoldDB" id="A0A0A7PJA2"/>
<dbReference type="InterPro" id="IPR023631">
    <property type="entry name" value="Amidase_dom"/>
</dbReference>
<dbReference type="HOGENOM" id="CLU_009600_0_3_5"/>
<feature type="domain" description="Amidase" evidence="11">
    <location>
        <begin position="26"/>
        <end position="473"/>
    </location>
</feature>
<evidence type="ECO:0000256" key="2">
    <source>
        <dbReference type="ARBA" id="ARBA00011123"/>
    </source>
</evidence>
<evidence type="ECO:0000256" key="7">
    <source>
        <dbReference type="ARBA" id="ARBA00022840"/>
    </source>
</evidence>
<dbReference type="PANTHER" id="PTHR11895">
    <property type="entry name" value="TRANSAMIDASE"/>
    <property type="match status" value="1"/>
</dbReference>
<keyword evidence="13" id="KW-1185">Reference proteome</keyword>
<dbReference type="RefSeq" id="WP_039574947.1">
    <property type="nucleotide sequence ID" value="NZ_CP009122.1"/>
</dbReference>
<dbReference type="InterPro" id="IPR000120">
    <property type="entry name" value="Amidase"/>
</dbReference>
<comment type="similarity">
    <text evidence="1 10">Belongs to the amidase family. GatA subfamily.</text>
</comment>
<evidence type="ECO:0000259" key="11">
    <source>
        <dbReference type="Pfam" id="PF01425"/>
    </source>
</evidence>
<dbReference type="OrthoDB" id="9811471at2"/>
<organism evidence="12 13">
    <name type="scientific">Sphingopyxis fribergensis</name>
    <dbReference type="NCBI Taxonomy" id="1515612"/>
    <lineage>
        <taxon>Bacteria</taxon>
        <taxon>Pseudomonadati</taxon>
        <taxon>Pseudomonadota</taxon>
        <taxon>Alphaproteobacteria</taxon>
        <taxon>Sphingomonadales</taxon>
        <taxon>Sphingomonadaceae</taxon>
        <taxon>Sphingopyxis</taxon>
    </lineage>
</organism>
<evidence type="ECO:0000256" key="9">
    <source>
        <dbReference type="ARBA" id="ARBA00047407"/>
    </source>
</evidence>
<dbReference type="GO" id="GO:0050567">
    <property type="term" value="F:glutaminyl-tRNA synthase (glutamine-hydrolyzing) activity"/>
    <property type="evidence" value="ECO:0007669"/>
    <property type="project" value="UniProtKB-UniRule"/>
</dbReference>